<name>A0A699ZWG4_HAELA</name>
<keyword evidence="2" id="KW-0460">Magnesium</keyword>
<organism evidence="5 6">
    <name type="scientific">Haematococcus lacustris</name>
    <name type="common">Green alga</name>
    <name type="synonym">Haematococcus pluvialis</name>
    <dbReference type="NCBI Taxonomy" id="44745"/>
    <lineage>
        <taxon>Eukaryota</taxon>
        <taxon>Viridiplantae</taxon>
        <taxon>Chlorophyta</taxon>
        <taxon>core chlorophytes</taxon>
        <taxon>Chlorophyceae</taxon>
        <taxon>CS clade</taxon>
        <taxon>Chlamydomonadales</taxon>
        <taxon>Haematococcaceae</taxon>
        <taxon>Haematococcus</taxon>
    </lineage>
</organism>
<accession>A0A699ZWG4</accession>
<dbReference type="GO" id="GO:0017108">
    <property type="term" value="F:5'-flap endonuclease activity"/>
    <property type="evidence" value="ECO:0007669"/>
    <property type="project" value="TreeGrafter"/>
</dbReference>
<dbReference type="AlphaFoldDB" id="A0A699ZWG4"/>
<evidence type="ECO:0000313" key="6">
    <source>
        <dbReference type="Proteomes" id="UP000485058"/>
    </source>
</evidence>
<dbReference type="GO" id="GO:0046872">
    <property type="term" value="F:metal ion binding"/>
    <property type="evidence" value="ECO:0007669"/>
    <property type="project" value="UniProtKB-KW"/>
</dbReference>
<dbReference type="PRINTS" id="PR00853">
    <property type="entry name" value="XPGRADSUPER"/>
</dbReference>
<proteinExistence type="predicted"/>
<dbReference type="InterPro" id="IPR006084">
    <property type="entry name" value="XPG/Rad2"/>
</dbReference>
<evidence type="ECO:0000256" key="2">
    <source>
        <dbReference type="ARBA" id="ARBA00022842"/>
    </source>
</evidence>
<feature type="region of interest" description="Disordered" evidence="3">
    <location>
        <begin position="91"/>
        <end position="110"/>
    </location>
</feature>
<sequence>MGINKLLKILKPITRDRHLCSYRGKRVAVDAYAWLYMGAYACSTELFRGTYTDKFVSFCMSRIQLMQKHGIEPVVVLDGCDLPMKNDERDERRRRVYQRKNGLVKGGSHA</sequence>
<evidence type="ECO:0000256" key="1">
    <source>
        <dbReference type="ARBA" id="ARBA00022723"/>
    </source>
</evidence>
<evidence type="ECO:0000256" key="3">
    <source>
        <dbReference type="SAM" id="MobiDB-lite"/>
    </source>
</evidence>
<protein>
    <submittedName>
        <fullName evidence="5">PIN domain-like protein</fullName>
    </submittedName>
</protein>
<feature type="domain" description="XPG N-terminal" evidence="4">
    <location>
        <begin position="1"/>
        <end position="99"/>
    </location>
</feature>
<dbReference type="PANTHER" id="PTHR11081:SF9">
    <property type="entry name" value="FLAP ENDONUCLEASE 1"/>
    <property type="match status" value="1"/>
</dbReference>
<keyword evidence="1" id="KW-0479">Metal-binding</keyword>
<dbReference type="Proteomes" id="UP000485058">
    <property type="component" value="Unassembled WGS sequence"/>
</dbReference>
<comment type="caution">
    <text evidence="5">The sequence shown here is derived from an EMBL/GenBank/DDBJ whole genome shotgun (WGS) entry which is preliminary data.</text>
</comment>
<reference evidence="5 6" key="1">
    <citation type="submission" date="2020-02" db="EMBL/GenBank/DDBJ databases">
        <title>Draft genome sequence of Haematococcus lacustris strain NIES-144.</title>
        <authorList>
            <person name="Morimoto D."/>
            <person name="Nakagawa S."/>
            <person name="Yoshida T."/>
            <person name="Sawayama S."/>
        </authorList>
    </citation>
    <scope>NUCLEOTIDE SEQUENCE [LARGE SCALE GENOMIC DNA]</scope>
    <source>
        <strain evidence="5 6">NIES-144</strain>
    </source>
</reference>
<dbReference type="Gene3D" id="3.40.50.1010">
    <property type="entry name" value="5'-nuclease"/>
    <property type="match status" value="1"/>
</dbReference>
<evidence type="ECO:0000313" key="5">
    <source>
        <dbReference type="EMBL" id="GFH23076.1"/>
    </source>
</evidence>
<evidence type="ECO:0000259" key="4">
    <source>
        <dbReference type="SMART" id="SM00485"/>
    </source>
</evidence>
<dbReference type="SUPFAM" id="SSF88723">
    <property type="entry name" value="PIN domain-like"/>
    <property type="match status" value="1"/>
</dbReference>
<dbReference type="InterPro" id="IPR006085">
    <property type="entry name" value="XPG_DNA_repair_N"/>
</dbReference>
<dbReference type="InterPro" id="IPR029060">
    <property type="entry name" value="PIN-like_dom_sf"/>
</dbReference>
<dbReference type="PANTHER" id="PTHR11081">
    <property type="entry name" value="FLAP ENDONUCLEASE FAMILY MEMBER"/>
    <property type="match status" value="1"/>
</dbReference>
<keyword evidence="6" id="KW-1185">Reference proteome</keyword>
<dbReference type="Pfam" id="PF00752">
    <property type="entry name" value="XPG_N"/>
    <property type="match status" value="1"/>
</dbReference>
<dbReference type="EMBL" id="BLLF01002187">
    <property type="protein sequence ID" value="GFH23076.1"/>
    <property type="molecule type" value="Genomic_DNA"/>
</dbReference>
<gene>
    <name evidence="5" type="ORF">HaLaN_20630</name>
</gene>
<dbReference type="SMART" id="SM00485">
    <property type="entry name" value="XPGN"/>
    <property type="match status" value="1"/>
</dbReference>